<dbReference type="PANTHER" id="PTHR33086:SF59">
    <property type="entry name" value="EXPRESSED PROTEIN"/>
    <property type="match status" value="1"/>
</dbReference>
<evidence type="ECO:0000259" key="1">
    <source>
        <dbReference type="Pfam" id="PF07762"/>
    </source>
</evidence>
<feature type="domain" description="DUF1618" evidence="1">
    <location>
        <begin position="16"/>
        <end position="140"/>
    </location>
</feature>
<keyword evidence="3" id="KW-1185">Reference proteome</keyword>
<protein>
    <recommendedName>
        <fullName evidence="1">DUF1618 domain-containing protein</fullName>
    </recommendedName>
</protein>
<name>A0AAV5FR43_ELECO</name>
<dbReference type="EMBL" id="BQKI01000095">
    <property type="protein sequence ID" value="GJN38218.1"/>
    <property type="molecule type" value="Genomic_DNA"/>
</dbReference>
<dbReference type="InterPro" id="IPR011676">
    <property type="entry name" value="DUF1618"/>
</dbReference>
<sequence>MWCSDRVFSYMGKLWWVDLSQGLLSCDPLSTEPQLSFVPFPNLRPTRHLGQHRIRRDPSSQRCVDLSDGKLRYVVLTTRCRVPRIRFWTLADVEAAGKWTQDYELSCGDIWKDHSFNQIGLPYQVPVFALIHPTDPQMVYFFQRGLLFSFDLRRKTVIECFSNDIGLDEPSSSSSFILPWKLPSSFKVSPVSLFREQSYSPFDRLATSFGEACDNAIVDMEFHRFISMALADLNKGVTEETKKFRESESLYLCYFDDEADDTVEYAHLNFTAESASRNVTVFAELTRKVDGQSSWTLSLCKILTKSFHDDAALFIGPTVHELNIAKHLRWGQ</sequence>
<gene>
    <name evidence="2" type="primary">gb27241</name>
    <name evidence="2" type="ORF">PR202_gb27241</name>
</gene>
<dbReference type="AlphaFoldDB" id="A0AAV5FR43"/>
<dbReference type="Proteomes" id="UP001054889">
    <property type="component" value="Unassembled WGS sequence"/>
</dbReference>
<dbReference type="PANTHER" id="PTHR33086">
    <property type="entry name" value="OS05G0468200 PROTEIN-RELATED"/>
    <property type="match status" value="1"/>
</dbReference>
<comment type="caution">
    <text evidence="2">The sequence shown here is derived from an EMBL/GenBank/DDBJ whole genome shotgun (WGS) entry which is preliminary data.</text>
</comment>
<evidence type="ECO:0000313" key="2">
    <source>
        <dbReference type="EMBL" id="GJN38218.1"/>
    </source>
</evidence>
<proteinExistence type="predicted"/>
<organism evidence="2 3">
    <name type="scientific">Eleusine coracana subsp. coracana</name>
    <dbReference type="NCBI Taxonomy" id="191504"/>
    <lineage>
        <taxon>Eukaryota</taxon>
        <taxon>Viridiplantae</taxon>
        <taxon>Streptophyta</taxon>
        <taxon>Embryophyta</taxon>
        <taxon>Tracheophyta</taxon>
        <taxon>Spermatophyta</taxon>
        <taxon>Magnoliopsida</taxon>
        <taxon>Liliopsida</taxon>
        <taxon>Poales</taxon>
        <taxon>Poaceae</taxon>
        <taxon>PACMAD clade</taxon>
        <taxon>Chloridoideae</taxon>
        <taxon>Cynodonteae</taxon>
        <taxon>Eleusininae</taxon>
        <taxon>Eleusine</taxon>
    </lineage>
</organism>
<evidence type="ECO:0000313" key="3">
    <source>
        <dbReference type="Proteomes" id="UP001054889"/>
    </source>
</evidence>
<dbReference type="Pfam" id="PF07762">
    <property type="entry name" value="DUF1618"/>
    <property type="match status" value="1"/>
</dbReference>
<reference evidence="2" key="1">
    <citation type="journal article" date="2018" name="DNA Res.">
        <title>Multiple hybrid de novo genome assembly of finger millet, an orphan allotetraploid crop.</title>
        <authorList>
            <person name="Hatakeyama M."/>
            <person name="Aluri S."/>
            <person name="Balachadran M.T."/>
            <person name="Sivarajan S.R."/>
            <person name="Patrignani A."/>
            <person name="Gruter S."/>
            <person name="Poveda L."/>
            <person name="Shimizu-Inatsugi R."/>
            <person name="Baeten J."/>
            <person name="Francoijs K.J."/>
            <person name="Nataraja K.N."/>
            <person name="Reddy Y.A.N."/>
            <person name="Phadnis S."/>
            <person name="Ravikumar R.L."/>
            <person name="Schlapbach R."/>
            <person name="Sreeman S.M."/>
            <person name="Shimizu K.K."/>
        </authorList>
    </citation>
    <scope>NUCLEOTIDE SEQUENCE</scope>
</reference>
<reference evidence="2" key="2">
    <citation type="submission" date="2021-12" db="EMBL/GenBank/DDBJ databases">
        <title>Resequencing data analysis of finger millet.</title>
        <authorList>
            <person name="Hatakeyama M."/>
            <person name="Aluri S."/>
            <person name="Balachadran M.T."/>
            <person name="Sivarajan S.R."/>
            <person name="Poveda L."/>
            <person name="Shimizu-Inatsugi R."/>
            <person name="Schlapbach R."/>
            <person name="Sreeman S.M."/>
            <person name="Shimizu K.K."/>
        </authorList>
    </citation>
    <scope>NUCLEOTIDE SEQUENCE</scope>
</reference>
<accession>A0AAV5FR43</accession>